<dbReference type="InterPro" id="IPR036397">
    <property type="entry name" value="RNaseH_sf"/>
</dbReference>
<dbReference type="SUPFAM" id="SSF53098">
    <property type="entry name" value="Ribonuclease H-like"/>
    <property type="match status" value="1"/>
</dbReference>
<keyword evidence="2" id="KW-1185">Reference proteome</keyword>
<accession>A0A397IXL5</accession>
<proteinExistence type="predicted"/>
<evidence type="ECO:0008006" key="3">
    <source>
        <dbReference type="Google" id="ProtNLM"/>
    </source>
</evidence>
<dbReference type="AlphaFoldDB" id="A0A397IXL5"/>
<dbReference type="InterPro" id="IPR012337">
    <property type="entry name" value="RNaseH-like_sf"/>
</dbReference>
<organism evidence="1 2">
    <name type="scientific">Diversispora epigaea</name>
    <dbReference type="NCBI Taxonomy" id="1348612"/>
    <lineage>
        <taxon>Eukaryota</taxon>
        <taxon>Fungi</taxon>
        <taxon>Fungi incertae sedis</taxon>
        <taxon>Mucoromycota</taxon>
        <taxon>Glomeromycotina</taxon>
        <taxon>Glomeromycetes</taxon>
        <taxon>Diversisporales</taxon>
        <taxon>Diversisporaceae</taxon>
        <taxon>Diversispora</taxon>
    </lineage>
</organism>
<dbReference type="EMBL" id="PQFF01000123">
    <property type="protein sequence ID" value="RHZ80701.1"/>
    <property type="molecule type" value="Genomic_DNA"/>
</dbReference>
<sequence length="252" mass="29409">MHEPVIFIDSQKARELDISIDLPKIYYHPSGYQRTSKKPYDVSHNAGFDFTLAEVQEWLERQLLHLIHKPRPKYIPCASFNKITVPMKVIQADLCYMPHDKVGNKIYKYALTCVDIASRTKWVCPLTERDSDSVAKGFIKLFKFHNFPLKQLEILQIDFGSEFYGKCEESMIKYNSSKPRYGPMGYDEIRLTYSDSVLYLLNPGELEGGRKRVTDCNWSPQIYYIKESLVQKNQPVLYWIEDIDGNGPKRSF</sequence>
<comment type="caution">
    <text evidence="1">The sequence shown here is derived from an EMBL/GenBank/DDBJ whole genome shotgun (WGS) entry which is preliminary data.</text>
</comment>
<name>A0A397IXL5_9GLOM</name>
<evidence type="ECO:0000313" key="2">
    <source>
        <dbReference type="Proteomes" id="UP000266861"/>
    </source>
</evidence>
<dbReference type="OrthoDB" id="2425196at2759"/>
<dbReference type="GO" id="GO:0003676">
    <property type="term" value="F:nucleic acid binding"/>
    <property type="evidence" value="ECO:0007669"/>
    <property type="project" value="InterPro"/>
</dbReference>
<dbReference type="Gene3D" id="3.30.420.10">
    <property type="entry name" value="Ribonuclease H-like superfamily/Ribonuclease H"/>
    <property type="match status" value="1"/>
</dbReference>
<protein>
    <recommendedName>
        <fullName evidence="3">Integrase catalytic domain-containing protein</fullName>
    </recommendedName>
</protein>
<dbReference type="Proteomes" id="UP000266861">
    <property type="component" value="Unassembled WGS sequence"/>
</dbReference>
<evidence type="ECO:0000313" key="1">
    <source>
        <dbReference type="EMBL" id="RHZ80701.1"/>
    </source>
</evidence>
<gene>
    <name evidence="1" type="ORF">Glove_132g62</name>
</gene>
<reference evidence="1 2" key="1">
    <citation type="submission" date="2018-08" db="EMBL/GenBank/DDBJ databases">
        <title>Genome and evolution of the arbuscular mycorrhizal fungus Diversispora epigaea (formerly Glomus versiforme) and its bacterial endosymbionts.</title>
        <authorList>
            <person name="Sun X."/>
            <person name="Fei Z."/>
            <person name="Harrison M."/>
        </authorList>
    </citation>
    <scope>NUCLEOTIDE SEQUENCE [LARGE SCALE GENOMIC DNA]</scope>
    <source>
        <strain evidence="1 2">IT104</strain>
    </source>
</reference>